<evidence type="ECO:0000256" key="5">
    <source>
        <dbReference type="ARBA" id="ARBA00022670"/>
    </source>
</evidence>
<evidence type="ECO:0000256" key="12">
    <source>
        <dbReference type="SAM" id="MobiDB-lite"/>
    </source>
</evidence>
<protein>
    <submittedName>
        <fullName evidence="14">Peptidase M36</fullName>
    </submittedName>
</protein>
<evidence type="ECO:0000313" key="15">
    <source>
        <dbReference type="Proteomes" id="UP000245507"/>
    </source>
</evidence>
<dbReference type="Pfam" id="PF07504">
    <property type="entry name" value="FTP"/>
    <property type="match status" value="1"/>
</dbReference>
<dbReference type="GO" id="GO:0006508">
    <property type="term" value="P:proteolysis"/>
    <property type="evidence" value="ECO:0007669"/>
    <property type="project" value="UniProtKB-KW"/>
</dbReference>
<comment type="similarity">
    <text evidence="3">Belongs to the peptidase M36 family.</text>
</comment>
<sequence>MVAMAVTSLGVTVPSDGAPSDLAGRTAPAPAKATDHSGDHDPLGSYDVRMLGGDLRAKADRKQLKANGKAITRLSRALGPDAAIAIDPLTGTPDQIASSKPLTGPSGASAARVALGYVRGQLAAFGLEQADLATLVKVRQYTDINGITHVFWEQEVAGLRVFGNGLRAHVDKEGRLISVQGAPVSGLRALARRAPADKVGRTAAITKAVADVRSSRSELRPGATAERVWFLTPRGLRAGWLTYTETGAVSAYEHVIDAASGATLYRRSTVNFDGRGDAFVHENYPGASGKYSGGKAHRVNLIKRGYLLRKASFPKGKYVTAWPDINDDNKRQKAETTPIPKTTKQARRLKIKPFKTAPDELKCTKAYICSWDPSTPRSWRKNMAHDALQGLYLTSRFAEYLEKKPFGFNRASGNFTRSDGDPVDLNGIDGAGTAQGLPDGDHVNNANFNTPPDGKRPRMQMYLNYAPYLAASSSDDFPTLAHEFTHGLSNRLVVNINNHSTLNSYQAGGMGEGWSDFYALEYLVHHGYVKDTSAPGELTLDLYLAKNATVTRTEAIDCGVGETAPKCVQWQTQADGGYTYDDVGDGQMGTQVHDVGEVWSQTLWDIREELGHRVTMGIVTEGMRLSADDPSLLDMRDAIILADASMYDGEHYNELWSAFATRGMGFYAGSDDGADAAPAADFNVPPPPGTATGAISGTVTDTEGNPLANAVVRITGHSEFSDTTDANGTYEIADVPSGTWPKVIATAPGYESESDAVTVAPDATATFDAELRRDWAASSGGASIASFTGPDYTDFGCGPGAAIDLSAGSGWGSSTTAVDGEPADSLDDIDPKEIVIDLPETIAVTGFGVNPSNTCGDPGSSSTGGYEIYVAATPAGPWGDPVESGVFDAEDRNQLVDLPLNAPIPDVGAIRYVMLSPQVPECAFTGTCDDGSSCPFDYGGCTYMDTTEVAVYNDGTD</sequence>
<comment type="caution">
    <text evidence="14">The sequence shown here is derived from an EMBL/GenBank/DDBJ whole genome shotgun (WGS) entry which is preliminary data.</text>
</comment>
<dbReference type="Proteomes" id="UP000245507">
    <property type="component" value="Unassembled WGS sequence"/>
</dbReference>
<dbReference type="PANTHER" id="PTHR33478:SF1">
    <property type="entry name" value="EXTRACELLULAR METALLOPROTEINASE MEP"/>
    <property type="match status" value="1"/>
</dbReference>
<dbReference type="GO" id="GO:0008270">
    <property type="term" value="F:zinc ion binding"/>
    <property type="evidence" value="ECO:0007669"/>
    <property type="project" value="InterPro"/>
</dbReference>
<dbReference type="Gene3D" id="1.10.390.10">
    <property type="entry name" value="Neutral Protease Domain 2"/>
    <property type="match status" value="1"/>
</dbReference>
<dbReference type="GO" id="GO:0004222">
    <property type="term" value="F:metalloendopeptidase activity"/>
    <property type="evidence" value="ECO:0007669"/>
    <property type="project" value="InterPro"/>
</dbReference>
<dbReference type="InterPro" id="IPR027268">
    <property type="entry name" value="Peptidase_M4/M1_CTD_sf"/>
</dbReference>
<dbReference type="Pfam" id="PF02128">
    <property type="entry name" value="Peptidase_M36"/>
    <property type="match status" value="1"/>
</dbReference>
<dbReference type="EMBL" id="QGDD01000006">
    <property type="protein sequence ID" value="PWN02356.1"/>
    <property type="molecule type" value="Genomic_DNA"/>
</dbReference>
<dbReference type="PRINTS" id="PR00999">
    <property type="entry name" value="FUNGALYSIN"/>
</dbReference>
<keyword evidence="11" id="KW-0865">Zymogen</keyword>
<evidence type="ECO:0000256" key="1">
    <source>
        <dbReference type="ARBA" id="ARBA00001947"/>
    </source>
</evidence>
<feature type="region of interest" description="Disordered" evidence="12">
    <location>
        <begin position="13"/>
        <end position="43"/>
    </location>
</feature>
<dbReference type="GO" id="GO:0030246">
    <property type="term" value="F:carbohydrate binding"/>
    <property type="evidence" value="ECO:0007669"/>
    <property type="project" value="InterPro"/>
</dbReference>
<dbReference type="Gene3D" id="2.60.120.260">
    <property type="entry name" value="Galactose-binding domain-like"/>
    <property type="match status" value="1"/>
</dbReference>
<dbReference type="InterPro" id="IPR001842">
    <property type="entry name" value="Peptidase_M36"/>
</dbReference>
<evidence type="ECO:0000256" key="11">
    <source>
        <dbReference type="ARBA" id="ARBA00023145"/>
    </source>
</evidence>
<evidence type="ECO:0000256" key="9">
    <source>
        <dbReference type="ARBA" id="ARBA00022833"/>
    </source>
</evidence>
<reference evidence="14 15" key="1">
    <citation type="submission" date="2018-05" db="EMBL/GenBank/DDBJ databases">
        <title>Nocardioides silvaticus genome.</title>
        <authorList>
            <person name="Li C."/>
            <person name="Wang G."/>
        </authorList>
    </citation>
    <scope>NUCLEOTIDE SEQUENCE [LARGE SCALE GENOMIC DNA]</scope>
    <source>
        <strain evidence="14 15">CCTCC AB 2018079</strain>
    </source>
</reference>
<evidence type="ECO:0000256" key="7">
    <source>
        <dbReference type="ARBA" id="ARBA00022729"/>
    </source>
</evidence>
<evidence type="ECO:0000313" key="14">
    <source>
        <dbReference type="EMBL" id="PWN02356.1"/>
    </source>
</evidence>
<dbReference type="Gene3D" id="2.60.40.1120">
    <property type="entry name" value="Carboxypeptidase-like, regulatory domain"/>
    <property type="match status" value="1"/>
</dbReference>
<organism evidence="14 15">
    <name type="scientific">Nocardioides silvaticus</name>
    <dbReference type="NCBI Taxonomy" id="2201891"/>
    <lineage>
        <taxon>Bacteria</taxon>
        <taxon>Bacillati</taxon>
        <taxon>Actinomycetota</taxon>
        <taxon>Actinomycetes</taxon>
        <taxon>Propionibacteriales</taxon>
        <taxon>Nocardioidaceae</taxon>
        <taxon>Nocardioides</taxon>
    </lineage>
</organism>
<dbReference type="SUPFAM" id="SSF55486">
    <property type="entry name" value="Metalloproteases ('zincins'), catalytic domain"/>
    <property type="match status" value="1"/>
</dbReference>
<keyword evidence="6" id="KW-0479">Metal-binding</keyword>
<gene>
    <name evidence="14" type="ORF">DJ010_14750</name>
</gene>
<dbReference type="GO" id="GO:0005615">
    <property type="term" value="C:extracellular space"/>
    <property type="evidence" value="ECO:0007669"/>
    <property type="project" value="InterPro"/>
</dbReference>
<comment type="cofactor">
    <cofactor evidence="1">
        <name>Zn(2+)</name>
        <dbReference type="ChEBI" id="CHEBI:29105"/>
    </cofactor>
</comment>
<feature type="region of interest" description="Disordered" evidence="12">
    <location>
        <begin position="431"/>
        <end position="455"/>
    </location>
</feature>
<keyword evidence="7" id="KW-0732">Signal</keyword>
<name>A0A316TRU4_9ACTN</name>
<evidence type="ECO:0000259" key="13">
    <source>
        <dbReference type="Pfam" id="PF07504"/>
    </source>
</evidence>
<keyword evidence="4" id="KW-0964">Secreted</keyword>
<feature type="domain" description="FTP" evidence="13">
    <location>
        <begin position="134"/>
        <end position="182"/>
    </location>
</feature>
<dbReference type="AlphaFoldDB" id="A0A316TRU4"/>
<evidence type="ECO:0000256" key="6">
    <source>
        <dbReference type="ARBA" id="ARBA00022723"/>
    </source>
</evidence>
<accession>A0A316TRU4</accession>
<evidence type="ECO:0000256" key="3">
    <source>
        <dbReference type="ARBA" id="ARBA00006006"/>
    </source>
</evidence>
<feature type="compositionally biased region" description="Basic and acidic residues" evidence="12">
    <location>
        <begin position="33"/>
        <end position="42"/>
    </location>
</feature>
<dbReference type="Gene3D" id="3.10.170.10">
    <property type="match status" value="1"/>
</dbReference>
<evidence type="ECO:0000256" key="2">
    <source>
        <dbReference type="ARBA" id="ARBA00004613"/>
    </source>
</evidence>
<keyword evidence="8" id="KW-0378">Hydrolase</keyword>
<evidence type="ECO:0000256" key="10">
    <source>
        <dbReference type="ARBA" id="ARBA00023049"/>
    </source>
</evidence>
<evidence type="ECO:0000256" key="8">
    <source>
        <dbReference type="ARBA" id="ARBA00022801"/>
    </source>
</evidence>
<keyword evidence="5" id="KW-0645">Protease</keyword>
<dbReference type="SUPFAM" id="SSF49452">
    <property type="entry name" value="Starch-binding domain-like"/>
    <property type="match status" value="1"/>
</dbReference>
<comment type="subcellular location">
    <subcellularLocation>
        <location evidence="2">Secreted</location>
    </subcellularLocation>
</comment>
<keyword evidence="15" id="KW-1185">Reference proteome</keyword>
<dbReference type="InterPro" id="IPR011096">
    <property type="entry name" value="FTP_domain"/>
</dbReference>
<dbReference type="InterPro" id="IPR013784">
    <property type="entry name" value="Carb-bd-like_fold"/>
</dbReference>
<proteinExistence type="inferred from homology"/>
<keyword evidence="9" id="KW-0862">Zinc</keyword>
<dbReference type="Pfam" id="PF13620">
    <property type="entry name" value="CarboxypepD_reg"/>
    <property type="match status" value="1"/>
</dbReference>
<dbReference type="PANTHER" id="PTHR33478">
    <property type="entry name" value="EXTRACELLULAR METALLOPROTEINASE MEP"/>
    <property type="match status" value="1"/>
</dbReference>
<keyword evidence="10" id="KW-0482">Metalloprotease</keyword>
<evidence type="ECO:0000256" key="4">
    <source>
        <dbReference type="ARBA" id="ARBA00022525"/>
    </source>
</evidence>
<dbReference type="InterPro" id="IPR050371">
    <property type="entry name" value="Fungal_virulence_M36"/>
</dbReference>